<keyword evidence="1" id="KW-0862">Zinc</keyword>
<feature type="region of interest" description="Disordered" evidence="2">
    <location>
        <begin position="1"/>
        <end position="20"/>
    </location>
</feature>
<dbReference type="Pfam" id="PF03732">
    <property type="entry name" value="Retrotrans_gag"/>
    <property type="match status" value="1"/>
</dbReference>
<protein>
    <recommendedName>
        <fullName evidence="3">CCHC-type domain-containing protein</fullName>
    </recommendedName>
</protein>
<accession>A0A833TV08</accession>
<evidence type="ECO:0000256" key="2">
    <source>
        <dbReference type="SAM" id="MobiDB-lite"/>
    </source>
</evidence>
<dbReference type="Pfam" id="PF00098">
    <property type="entry name" value="zf-CCHC"/>
    <property type="match status" value="1"/>
</dbReference>
<keyword evidence="1" id="KW-0479">Metal-binding</keyword>
<dbReference type="Gene3D" id="4.10.60.10">
    <property type="entry name" value="Zinc finger, CCHC-type"/>
    <property type="match status" value="1"/>
</dbReference>
<evidence type="ECO:0000259" key="3">
    <source>
        <dbReference type="PROSITE" id="PS50158"/>
    </source>
</evidence>
<dbReference type="PANTHER" id="PTHR37610">
    <property type="entry name" value="CCHC-TYPE DOMAIN-CONTAINING PROTEIN"/>
    <property type="match status" value="1"/>
</dbReference>
<evidence type="ECO:0000313" key="4">
    <source>
        <dbReference type="EMBL" id="KAF5452612.1"/>
    </source>
</evidence>
<dbReference type="SUPFAM" id="SSF57756">
    <property type="entry name" value="Retrovirus zinc finger-like domains"/>
    <property type="match status" value="1"/>
</dbReference>
<reference evidence="4" key="1">
    <citation type="submission" date="2015-10" db="EMBL/GenBank/DDBJ databases">
        <authorList>
            <person name="Martinez-Garcia P.J."/>
            <person name="Crepeau M.W."/>
            <person name="Puiu D."/>
            <person name="Gonzalez-Ibeas D."/>
            <person name="Whalen J."/>
            <person name="Stevens K."/>
            <person name="Paul R."/>
            <person name="Butterfield T."/>
            <person name="Britton M."/>
            <person name="Reagan R."/>
            <person name="Chakraborty S."/>
            <person name="Walawage S.L."/>
            <person name="Vasquez-Gross H.A."/>
            <person name="Cardeno C."/>
            <person name="Famula R."/>
            <person name="Pratt K."/>
            <person name="Kuruganti S."/>
            <person name="Aradhya M.K."/>
            <person name="Leslie C.A."/>
            <person name="Dandekar A.M."/>
            <person name="Salzberg S.L."/>
            <person name="Wegrzyn J.L."/>
            <person name="Langley C.H."/>
            <person name="Neale D.B."/>
        </authorList>
    </citation>
    <scope>NUCLEOTIDE SEQUENCE</scope>
    <source>
        <tissue evidence="4">Leaves</tissue>
    </source>
</reference>
<dbReference type="GO" id="GO:0008270">
    <property type="term" value="F:zinc ion binding"/>
    <property type="evidence" value="ECO:0007669"/>
    <property type="project" value="UniProtKB-KW"/>
</dbReference>
<dbReference type="InterPro" id="IPR036875">
    <property type="entry name" value="Znf_CCHC_sf"/>
</dbReference>
<feature type="domain" description="CCHC-type" evidence="3">
    <location>
        <begin position="267"/>
        <end position="280"/>
    </location>
</feature>
<dbReference type="Gramene" id="Jr12_13860_p1">
    <property type="protein sequence ID" value="cds.Jr12_13860_p1"/>
    <property type="gene ID" value="Jr12_13860"/>
</dbReference>
<evidence type="ECO:0000313" key="5">
    <source>
        <dbReference type="Proteomes" id="UP000619265"/>
    </source>
</evidence>
<dbReference type="Proteomes" id="UP000619265">
    <property type="component" value="Unassembled WGS sequence"/>
</dbReference>
<reference evidence="4" key="2">
    <citation type="submission" date="2020-03" db="EMBL/GenBank/DDBJ databases">
        <title>Walnut 2.0.</title>
        <authorList>
            <person name="Marrano A."/>
            <person name="Britton M."/>
            <person name="Zimin A.V."/>
            <person name="Zaini P.A."/>
            <person name="Workman R."/>
            <person name="Puiu D."/>
            <person name="Bianco L."/>
            <person name="Allen B.J."/>
            <person name="Troggio M."/>
            <person name="Leslie C.A."/>
            <person name="Timp W."/>
            <person name="Dendekar A."/>
            <person name="Salzberg S.L."/>
            <person name="Neale D.B."/>
        </authorList>
    </citation>
    <scope>NUCLEOTIDE SEQUENCE</scope>
    <source>
        <tissue evidence="4">Leaves</tissue>
    </source>
</reference>
<keyword evidence="1" id="KW-0863">Zinc-finger</keyword>
<dbReference type="PROSITE" id="PS50158">
    <property type="entry name" value="ZF_CCHC"/>
    <property type="match status" value="1"/>
</dbReference>
<dbReference type="PANTHER" id="PTHR37610:SF94">
    <property type="entry name" value="RETROTRANSPOSON COPIA-LIKE N-TERMINAL DOMAIN-CONTAINING PROTEIN"/>
    <property type="match status" value="1"/>
</dbReference>
<gene>
    <name evidence="4" type="ORF">F2P56_027588</name>
</gene>
<dbReference type="InterPro" id="IPR029472">
    <property type="entry name" value="Copia-like_N"/>
</dbReference>
<dbReference type="AlphaFoldDB" id="A0A833TV08"/>
<dbReference type="InterPro" id="IPR001878">
    <property type="entry name" value="Znf_CCHC"/>
</dbReference>
<sequence>MSTDETSMNPLARNLSPSEDPNSPYFLHHSDGINTVVITPPLSGPNYLSWSRSFTLALSIKNKLGFLDGSITTPVTSSNLYGPWVRCNNIILSWILHSISQEISSNFCFIGDAKKVWDKLKDRFAQPDNARIYQLQHQLGTIIQGTQSVNEYFTQLNAVWEEIHNYRPSPNCSCGLCTCDALGSVGERQQTDYVFKFLMGLNETYDGIRGQIIIMSPMPSLDKAFSLVLQEERQRQARVAILPAAESCALVASQNQTKKKDKSDLTCYNCGKTGHTKDKCYRLIGFPPDFKFTKTKQ</sequence>
<name>A0A833TV08_JUGRE</name>
<proteinExistence type="predicted"/>
<organism evidence="4 5">
    <name type="scientific">Juglans regia</name>
    <name type="common">English walnut</name>
    <dbReference type="NCBI Taxonomy" id="51240"/>
    <lineage>
        <taxon>Eukaryota</taxon>
        <taxon>Viridiplantae</taxon>
        <taxon>Streptophyta</taxon>
        <taxon>Embryophyta</taxon>
        <taxon>Tracheophyta</taxon>
        <taxon>Spermatophyta</taxon>
        <taxon>Magnoliopsida</taxon>
        <taxon>eudicotyledons</taxon>
        <taxon>Gunneridae</taxon>
        <taxon>Pentapetalae</taxon>
        <taxon>rosids</taxon>
        <taxon>fabids</taxon>
        <taxon>Fagales</taxon>
        <taxon>Juglandaceae</taxon>
        <taxon>Juglans</taxon>
    </lineage>
</organism>
<dbReference type="InterPro" id="IPR005162">
    <property type="entry name" value="Retrotrans_gag_dom"/>
</dbReference>
<dbReference type="EMBL" id="LIHL02000012">
    <property type="protein sequence ID" value="KAF5452612.1"/>
    <property type="molecule type" value="Genomic_DNA"/>
</dbReference>
<dbReference type="GO" id="GO:0003676">
    <property type="term" value="F:nucleic acid binding"/>
    <property type="evidence" value="ECO:0007669"/>
    <property type="project" value="InterPro"/>
</dbReference>
<comment type="caution">
    <text evidence="4">The sequence shown here is derived from an EMBL/GenBank/DDBJ whole genome shotgun (WGS) entry which is preliminary data.</text>
</comment>
<evidence type="ECO:0000256" key="1">
    <source>
        <dbReference type="PROSITE-ProRule" id="PRU00047"/>
    </source>
</evidence>
<dbReference type="Pfam" id="PF14244">
    <property type="entry name" value="Retrotran_gag_3"/>
    <property type="match status" value="1"/>
</dbReference>